<dbReference type="AlphaFoldDB" id="A0A7W7MTI7"/>
<organism evidence="3 4">
    <name type="scientific">Actinoplanes digitatis</name>
    <dbReference type="NCBI Taxonomy" id="1868"/>
    <lineage>
        <taxon>Bacteria</taxon>
        <taxon>Bacillati</taxon>
        <taxon>Actinomycetota</taxon>
        <taxon>Actinomycetes</taxon>
        <taxon>Micromonosporales</taxon>
        <taxon>Micromonosporaceae</taxon>
        <taxon>Actinoplanes</taxon>
    </lineage>
</organism>
<feature type="region of interest" description="Disordered" evidence="1">
    <location>
        <begin position="1"/>
        <end position="52"/>
    </location>
</feature>
<reference evidence="3 4" key="1">
    <citation type="submission" date="2020-08" db="EMBL/GenBank/DDBJ databases">
        <title>Sequencing the genomes of 1000 actinobacteria strains.</title>
        <authorList>
            <person name="Klenk H.-P."/>
        </authorList>
    </citation>
    <scope>NUCLEOTIDE SEQUENCE [LARGE SCALE GENOMIC DNA]</scope>
    <source>
        <strain evidence="3 4">DSM 43149</strain>
    </source>
</reference>
<keyword evidence="2" id="KW-1133">Transmembrane helix</keyword>
<dbReference type="Proteomes" id="UP000578112">
    <property type="component" value="Unassembled WGS sequence"/>
</dbReference>
<protein>
    <submittedName>
        <fullName evidence="3">Uncharacterized protein</fullName>
    </submittedName>
</protein>
<keyword evidence="2" id="KW-0472">Membrane</keyword>
<feature type="transmembrane region" description="Helical" evidence="2">
    <location>
        <begin position="184"/>
        <end position="207"/>
    </location>
</feature>
<proteinExistence type="predicted"/>
<accession>A0A7W7MTI7</accession>
<keyword evidence="2" id="KW-0812">Transmembrane</keyword>
<gene>
    <name evidence="3" type="ORF">BJ971_006373</name>
</gene>
<feature type="transmembrane region" description="Helical" evidence="2">
    <location>
        <begin position="232"/>
        <end position="253"/>
    </location>
</feature>
<name>A0A7W7MTI7_9ACTN</name>
<feature type="transmembrane region" description="Helical" evidence="2">
    <location>
        <begin position="265"/>
        <end position="283"/>
    </location>
</feature>
<evidence type="ECO:0000313" key="4">
    <source>
        <dbReference type="Proteomes" id="UP000578112"/>
    </source>
</evidence>
<dbReference type="EMBL" id="JACHNH010000001">
    <property type="protein sequence ID" value="MBB4765817.1"/>
    <property type="molecule type" value="Genomic_DNA"/>
</dbReference>
<evidence type="ECO:0000256" key="1">
    <source>
        <dbReference type="SAM" id="MobiDB-lite"/>
    </source>
</evidence>
<sequence length="284" mass="27863">MEAPNGNDRDAGEEVVSDTASAAGGGAVPAPVTDSDATAVEPGASPAADPEFDSAAAQAAAAHAANAAAVAAHAAAEAADAAAEAADAAAEAADAAAGAAQAAAVAADAAEAAAVAANLALTATRGRPAGIGVAGKTETDDEVPVDAGAEAATGSDVPGDETLAETEPQARGIAAWGTDRRRDLLAYICVPLVTLFAVPTLVLFWGIAILGNSTGTPAICDGVRAVNGCEEATWAVIRVHVLGFLGLWALLWALPWWQGLRTPRVLFAAAAGAFLFAGLLRLAA</sequence>
<evidence type="ECO:0000256" key="2">
    <source>
        <dbReference type="SAM" id="Phobius"/>
    </source>
</evidence>
<keyword evidence="4" id="KW-1185">Reference proteome</keyword>
<evidence type="ECO:0000313" key="3">
    <source>
        <dbReference type="EMBL" id="MBB4765817.1"/>
    </source>
</evidence>
<comment type="caution">
    <text evidence="3">The sequence shown here is derived from an EMBL/GenBank/DDBJ whole genome shotgun (WGS) entry which is preliminary data.</text>
</comment>
<dbReference type="RefSeq" id="WP_184996823.1">
    <property type="nucleotide sequence ID" value="NZ_BOMK01000021.1"/>
</dbReference>